<sequence length="93" mass="10703">MLFVGEQKPMSDDDAEKIMSMGEGCPANLLHVVLTPGTPSTNAEEPRNEKKEVRDLSDIRLLILHFVYPFSADKSSTRWLTFRQRQTVWDDHK</sequence>
<accession>A0A1X2G5B2</accession>
<dbReference type="Proteomes" id="UP000242146">
    <property type="component" value="Unassembled WGS sequence"/>
</dbReference>
<organism evidence="1 2">
    <name type="scientific">Hesseltinella vesiculosa</name>
    <dbReference type="NCBI Taxonomy" id="101127"/>
    <lineage>
        <taxon>Eukaryota</taxon>
        <taxon>Fungi</taxon>
        <taxon>Fungi incertae sedis</taxon>
        <taxon>Mucoromycota</taxon>
        <taxon>Mucoromycotina</taxon>
        <taxon>Mucoromycetes</taxon>
        <taxon>Mucorales</taxon>
        <taxon>Cunninghamellaceae</taxon>
        <taxon>Hesseltinella</taxon>
    </lineage>
</organism>
<comment type="caution">
    <text evidence="1">The sequence shown here is derived from an EMBL/GenBank/DDBJ whole genome shotgun (WGS) entry which is preliminary data.</text>
</comment>
<name>A0A1X2G5B2_9FUNG</name>
<keyword evidence="2" id="KW-1185">Reference proteome</keyword>
<evidence type="ECO:0000313" key="1">
    <source>
        <dbReference type="EMBL" id="ORX45483.1"/>
    </source>
</evidence>
<reference evidence="1 2" key="1">
    <citation type="submission" date="2016-07" db="EMBL/GenBank/DDBJ databases">
        <title>Pervasive Adenine N6-methylation of Active Genes in Fungi.</title>
        <authorList>
            <consortium name="DOE Joint Genome Institute"/>
            <person name="Mondo S.J."/>
            <person name="Dannebaum R.O."/>
            <person name="Kuo R.C."/>
            <person name="Labutti K."/>
            <person name="Haridas S."/>
            <person name="Kuo A."/>
            <person name="Salamov A."/>
            <person name="Ahrendt S.R."/>
            <person name="Lipzen A."/>
            <person name="Sullivan W."/>
            <person name="Andreopoulos W.B."/>
            <person name="Clum A."/>
            <person name="Lindquist E."/>
            <person name="Daum C."/>
            <person name="Ramamoorthy G.K."/>
            <person name="Gryganskyi A."/>
            <person name="Culley D."/>
            <person name="Magnuson J.K."/>
            <person name="James T.Y."/>
            <person name="O'Malley M.A."/>
            <person name="Stajich J.E."/>
            <person name="Spatafora J.W."/>
            <person name="Visel A."/>
            <person name="Grigoriev I.V."/>
        </authorList>
    </citation>
    <scope>NUCLEOTIDE SEQUENCE [LARGE SCALE GENOMIC DNA]</scope>
    <source>
        <strain evidence="1 2">NRRL 3301</strain>
    </source>
</reference>
<evidence type="ECO:0000313" key="2">
    <source>
        <dbReference type="Proteomes" id="UP000242146"/>
    </source>
</evidence>
<gene>
    <name evidence="1" type="ORF">DM01DRAFT_1171299</name>
</gene>
<protein>
    <submittedName>
        <fullName evidence="1">Uncharacterized protein</fullName>
    </submittedName>
</protein>
<proteinExistence type="predicted"/>
<dbReference type="EMBL" id="MCGT01000042">
    <property type="protein sequence ID" value="ORX45483.1"/>
    <property type="molecule type" value="Genomic_DNA"/>
</dbReference>
<dbReference type="AlphaFoldDB" id="A0A1X2G5B2"/>